<organism evidence="2 3">
    <name type="scientific">Rhodococcus triatomae</name>
    <dbReference type="NCBI Taxonomy" id="300028"/>
    <lineage>
        <taxon>Bacteria</taxon>
        <taxon>Bacillati</taxon>
        <taxon>Actinomycetota</taxon>
        <taxon>Actinomycetes</taxon>
        <taxon>Mycobacteriales</taxon>
        <taxon>Nocardiaceae</taxon>
        <taxon>Rhodococcus</taxon>
    </lineage>
</organism>
<reference evidence="2 3" key="1">
    <citation type="submission" date="2016-10" db="EMBL/GenBank/DDBJ databases">
        <authorList>
            <person name="de Groot N.N."/>
        </authorList>
    </citation>
    <scope>NUCLEOTIDE SEQUENCE [LARGE SCALE GENOMIC DNA]</scope>
    <source>
        <strain evidence="2 3">DSM 44892</strain>
    </source>
</reference>
<dbReference type="InterPro" id="IPR026055">
    <property type="entry name" value="FAR"/>
</dbReference>
<evidence type="ECO:0000259" key="1">
    <source>
        <dbReference type="Pfam" id="PF07993"/>
    </source>
</evidence>
<name>A0A1G8NFU6_9NOCA</name>
<dbReference type="SUPFAM" id="SSF51735">
    <property type="entry name" value="NAD(P)-binding Rossmann-fold domains"/>
    <property type="match status" value="1"/>
</dbReference>
<sequence length="341" mass="36499">MSSDQTKILVTGASGVIGRSLLEALRSRSVVALEHQSRVHEESHVQWVRGDVTATDLGLGEQYDAVAASVTHVVHIAAAVDFNVEPQSIETINLGGTRNVVAFARAAGAPLVHVSTAFVDRREQALSVSGCADGRDAYLRSKTLGEQVVRESGLDYAIVRPSLLAGDVGSGEIPRHQGLHAFLGAYAKGALPFVPFPEDTYIDFVPRDVVAAAIARLLSVDLTGQELWLTAGRGSLTARALVDLVRGTLAPAGVHLDSPRFFPTETVQRLLQPAFFSELEGRDRNKFEHLLAVASVFADEVFPSDLGKGELSGLALSENDSAALIEATVDRYWTPALREAI</sequence>
<dbReference type="RefSeq" id="WP_169847174.1">
    <property type="nucleotide sequence ID" value="NZ_CP048813.1"/>
</dbReference>
<dbReference type="Gene3D" id="3.40.50.720">
    <property type="entry name" value="NAD(P)-binding Rossmann-like Domain"/>
    <property type="match status" value="1"/>
</dbReference>
<dbReference type="Proteomes" id="UP000183263">
    <property type="component" value="Unassembled WGS sequence"/>
</dbReference>
<dbReference type="PANTHER" id="PTHR11011:SF45">
    <property type="entry name" value="FATTY ACYL-COA REDUCTASE CG8306-RELATED"/>
    <property type="match status" value="1"/>
</dbReference>
<dbReference type="AlphaFoldDB" id="A0A1G8NFU6"/>
<dbReference type="InterPro" id="IPR036291">
    <property type="entry name" value="NAD(P)-bd_dom_sf"/>
</dbReference>
<dbReference type="GO" id="GO:0080019">
    <property type="term" value="F:alcohol-forming very long-chain fatty acyl-CoA reductase activity"/>
    <property type="evidence" value="ECO:0007669"/>
    <property type="project" value="InterPro"/>
</dbReference>
<evidence type="ECO:0000313" key="3">
    <source>
        <dbReference type="Proteomes" id="UP000183263"/>
    </source>
</evidence>
<evidence type="ECO:0000313" key="2">
    <source>
        <dbReference type="EMBL" id="SDI79141.1"/>
    </source>
</evidence>
<feature type="domain" description="Thioester reductase (TE)" evidence="1">
    <location>
        <begin position="40"/>
        <end position="214"/>
    </location>
</feature>
<dbReference type="InterPro" id="IPR013120">
    <property type="entry name" value="FAR_NAD-bd"/>
</dbReference>
<dbReference type="GO" id="GO:0035336">
    <property type="term" value="P:long-chain fatty-acyl-CoA metabolic process"/>
    <property type="evidence" value="ECO:0007669"/>
    <property type="project" value="TreeGrafter"/>
</dbReference>
<accession>A0A1G8NFU6</accession>
<gene>
    <name evidence="2" type="ORF">SAMN05444695_11159</name>
</gene>
<dbReference type="EMBL" id="FNDN01000011">
    <property type="protein sequence ID" value="SDI79141.1"/>
    <property type="molecule type" value="Genomic_DNA"/>
</dbReference>
<dbReference type="Pfam" id="PF07993">
    <property type="entry name" value="NAD_binding_4"/>
    <property type="match status" value="1"/>
</dbReference>
<protein>
    <submittedName>
        <fullName evidence="2">Nucleoside-diphosphate-sugar epimerase</fullName>
    </submittedName>
</protein>
<dbReference type="PANTHER" id="PTHR11011">
    <property type="entry name" value="MALE STERILITY PROTEIN 2-RELATED"/>
    <property type="match status" value="1"/>
</dbReference>
<proteinExistence type="predicted"/>
<keyword evidence="3" id="KW-1185">Reference proteome</keyword>